<evidence type="ECO:0000256" key="3">
    <source>
        <dbReference type="ARBA" id="ARBA00022692"/>
    </source>
</evidence>
<dbReference type="PANTHER" id="PTHR14969">
    <property type="entry name" value="SPHINGOSINE-1-PHOSPHATE PHOSPHOHYDROLASE"/>
    <property type="match status" value="1"/>
</dbReference>
<keyword evidence="2" id="KW-1003">Cell membrane</keyword>
<dbReference type="EMBL" id="CCAZ020000001">
    <property type="protein sequence ID" value="CEG06982.1"/>
    <property type="molecule type" value="Genomic_DNA"/>
</dbReference>
<keyword evidence="3" id="KW-0812">Transmembrane</keyword>
<protein>
    <submittedName>
        <fullName evidence="8">PAP2 superfamily protein</fullName>
    </submittedName>
</protein>
<dbReference type="RefSeq" id="WP_048755605.1">
    <property type="nucleotide sequence ID" value="NZ_CCAZ020000001.1"/>
</dbReference>
<reference evidence="8 9" key="1">
    <citation type="journal article" date="2014" name="Genome Announc.">
        <title>Genome Sequence of Afipia felis Strain 76713, Isolated in Hospital Water Using an Amoeba Co-Culture Procedure.</title>
        <authorList>
            <person name="Benamar S."/>
            <person name="La Scola B."/>
            <person name="Croce O."/>
        </authorList>
    </citation>
    <scope>NUCLEOTIDE SEQUENCE [LARGE SCALE GENOMIC DNA]</scope>
    <source>
        <strain evidence="8 9">76713</strain>
    </source>
</reference>
<keyword evidence="4" id="KW-0378">Hydrolase</keyword>
<dbReference type="InterPro" id="IPR000326">
    <property type="entry name" value="PAP2/HPO"/>
</dbReference>
<organism evidence="8 9">
    <name type="scientific">Afipia felis</name>
    <name type="common">Cat scratch disease bacillus</name>
    <dbReference type="NCBI Taxonomy" id="1035"/>
    <lineage>
        <taxon>Bacteria</taxon>
        <taxon>Pseudomonadati</taxon>
        <taxon>Pseudomonadota</taxon>
        <taxon>Alphaproteobacteria</taxon>
        <taxon>Hyphomicrobiales</taxon>
        <taxon>Nitrobacteraceae</taxon>
        <taxon>Afipia</taxon>
    </lineage>
</organism>
<sequence length="193" mass="21232">MALVTVKPTAFDKRVAKSISKETGPRVETVAEALTWGADEHLLLAASAIVWLASRRADDRTREVATHCLVTTVAASILPHILKTMIDQKRPDREPFAQHRHGIPHSGKPNDAFPSGHAIHMGALASFATLLPRGFRYSAWTAASALMATRVVLLAHWLTDVAVGFATGVVLERVVRLWTRPWPVPRKQRRASV</sequence>
<accession>A0A090ML00</accession>
<keyword evidence="5" id="KW-1133">Transmembrane helix</keyword>
<dbReference type="Proteomes" id="UP000035762">
    <property type="component" value="Unassembled WGS sequence"/>
</dbReference>
<comment type="caution">
    <text evidence="8">The sequence shown here is derived from an EMBL/GenBank/DDBJ whole genome shotgun (WGS) entry which is preliminary data.</text>
</comment>
<dbReference type="STRING" id="1035.BN961_00363"/>
<keyword evidence="6" id="KW-0472">Membrane</keyword>
<dbReference type="Pfam" id="PF01569">
    <property type="entry name" value="PAP2"/>
    <property type="match status" value="1"/>
</dbReference>
<dbReference type="AlphaFoldDB" id="A0A090ML00"/>
<evidence type="ECO:0000256" key="5">
    <source>
        <dbReference type="ARBA" id="ARBA00022989"/>
    </source>
</evidence>
<evidence type="ECO:0000256" key="2">
    <source>
        <dbReference type="ARBA" id="ARBA00022475"/>
    </source>
</evidence>
<dbReference type="Gene3D" id="1.20.144.10">
    <property type="entry name" value="Phosphatidic acid phosphatase type 2/haloperoxidase"/>
    <property type="match status" value="1"/>
</dbReference>
<dbReference type="GO" id="GO:0005886">
    <property type="term" value="C:plasma membrane"/>
    <property type="evidence" value="ECO:0007669"/>
    <property type="project" value="UniProtKB-SubCell"/>
</dbReference>
<evidence type="ECO:0000256" key="1">
    <source>
        <dbReference type="ARBA" id="ARBA00004651"/>
    </source>
</evidence>
<name>A0A090ML00_AFIFE</name>
<dbReference type="OrthoDB" id="9780507at2"/>
<dbReference type="PANTHER" id="PTHR14969:SF62">
    <property type="entry name" value="DECAPRENYLPHOSPHORYL-5-PHOSPHORIBOSE PHOSPHATASE RV3807C-RELATED"/>
    <property type="match status" value="1"/>
</dbReference>
<evidence type="ECO:0000256" key="4">
    <source>
        <dbReference type="ARBA" id="ARBA00022801"/>
    </source>
</evidence>
<evidence type="ECO:0000313" key="8">
    <source>
        <dbReference type="EMBL" id="CEG06982.1"/>
    </source>
</evidence>
<keyword evidence="9" id="KW-1185">Reference proteome</keyword>
<evidence type="ECO:0000256" key="6">
    <source>
        <dbReference type="ARBA" id="ARBA00023136"/>
    </source>
</evidence>
<dbReference type="SUPFAM" id="SSF48317">
    <property type="entry name" value="Acid phosphatase/Vanadium-dependent haloperoxidase"/>
    <property type="match status" value="1"/>
</dbReference>
<comment type="subcellular location">
    <subcellularLocation>
        <location evidence="1">Cell membrane</location>
        <topology evidence="1">Multi-pass membrane protein</topology>
    </subcellularLocation>
</comment>
<proteinExistence type="predicted"/>
<evidence type="ECO:0000259" key="7">
    <source>
        <dbReference type="Pfam" id="PF01569"/>
    </source>
</evidence>
<feature type="domain" description="Phosphatidic acid phosphatase type 2/haloperoxidase" evidence="7">
    <location>
        <begin position="68"/>
        <end position="179"/>
    </location>
</feature>
<gene>
    <name evidence="8" type="ORF">BN961_00363</name>
</gene>
<dbReference type="InterPro" id="IPR036938">
    <property type="entry name" value="PAP2/HPO_sf"/>
</dbReference>
<dbReference type="GO" id="GO:0016787">
    <property type="term" value="F:hydrolase activity"/>
    <property type="evidence" value="ECO:0007669"/>
    <property type="project" value="UniProtKB-KW"/>
</dbReference>
<evidence type="ECO:0000313" key="9">
    <source>
        <dbReference type="Proteomes" id="UP000035762"/>
    </source>
</evidence>